<feature type="coiled-coil region" evidence="1">
    <location>
        <begin position="20"/>
        <end position="54"/>
    </location>
</feature>
<sequence length="472" mass="52392">MDSVDTSPLLQELEPLNARIEQVRGIIATLEGDLAHAEAELETFSLDKQRFEALQDVCTALDKLTELEAEELFWNELPQIGDRSGHLGRLRERISKFAEEIRGFEEIQKSLKARIETRRFELEDLHEEVHDAYAREERRKEELVIEREISPVPSRPIIMPWNSDSESEKHFRRSMLLALLLCFAFGSLIHWVTVPVVDRYSSVVEIPERLAMLVKKEPPKPEPVPEKIVEEVKPEPEEKKPDKTKKTPEKEAPKVPSAVAETKAARKKAESTGVLAFKNTFSELMDETPVAKLGSQARLSKDAPRAAGQARPQRSLVAMQGKGSSGGIGNATVSRNVGGGGTGDRIGGVGFARVESSVAGLAEEGGRRVSDGPGASRTDEEIQIVFDRYKATLYRIYNKELRKDPTLRGKILLKITIEPGGEVSLCKVESTDLASPELVAQIVDRVEKFNFGPKDGVPKTTILYPIDFLPAG</sequence>
<dbReference type="InterPro" id="IPR049806">
    <property type="entry name" value="MasK-like_C"/>
</dbReference>
<organism evidence="3 4">
    <name type="scientific">Desulfuromonas soudanensis</name>
    <dbReference type="NCBI Taxonomy" id="1603606"/>
    <lineage>
        <taxon>Bacteria</taxon>
        <taxon>Pseudomonadati</taxon>
        <taxon>Thermodesulfobacteriota</taxon>
        <taxon>Desulfuromonadia</taxon>
        <taxon>Desulfuromonadales</taxon>
        <taxon>Desulfuromonadaceae</taxon>
        <taxon>Desulfuromonas</taxon>
    </lineage>
</organism>
<feature type="compositionally biased region" description="Low complexity" evidence="2">
    <location>
        <begin position="305"/>
        <end position="314"/>
    </location>
</feature>
<proteinExistence type="predicted"/>
<reference evidence="3 4" key="1">
    <citation type="submission" date="2015-07" db="EMBL/GenBank/DDBJ databases">
        <title>Isolation and Genomic Characterization of a Novel Halophilic Metal-Reducing Deltaproteobacterium from the Deep Subsurface.</title>
        <authorList>
            <person name="Badalamenti J.P."/>
            <person name="Summers Z.M."/>
            <person name="Gralnick J.A."/>
            <person name="Bond D.R."/>
        </authorList>
    </citation>
    <scope>NUCLEOTIDE SEQUENCE [LARGE SCALE GENOMIC DNA]</scope>
    <source>
        <strain evidence="3 4">WTL</strain>
    </source>
</reference>
<dbReference type="Gene3D" id="1.10.287.1490">
    <property type="match status" value="1"/>
</dbReference>
<dbReference type="STRING" id="1603606.DSOUD_0440"/>
<evidence type="ECO:0000256" key="1">
    <source>
        <dbReference type="SAM" id="Coils"/>
    </source>
</evidence>
<feature type="region of interest" description="Disordered" evidence="2">
    <location>
        <begin position="295"/>
        <end position="336"/>
    </location>
</feature>
<dbReference type="PATRIC" id="fig|1603606.3.peg.476"/>
<feature type="region of interest" description="Disordered" evidence="2">
    <location>
        <begin position="217"/>
        <end position="265"/>
    </location>
</feature>
<dbReference type="Proteomes" id="UP000057158">
    <property type="component" value="Chromosome"/>
</dbReference>
<gene>
    <name evidence="3" type="ORF">DSOUD_0440</name>
</gene>
<keyword evidence="1" id="KW-0175">Coiled coil</keyword>
<evidence type="ECO:0000313" key="4">
    <source>
        <dbReference type="Proteomes" id="UP000057158"/>
    </source>
</evidence>
<dbReference type="KEGG" id="des:DSOUD_0440"/>
<evidence type="ECO:0000256" key="2">
    <source>
        <dbReference type="SAM" id="MobiDB-lite"/>
    </source>
</evidence>
<feature type="compositionally biased region" description="Basic and acidic residues" evidence="2">
    <location>
        <begin position="217"/>
        <end position="253"/>
    </location>
</feature>
<dbReference type="NCBIfam" id="NF033768">
    <property type="entry name" value="myxo_SS_tail"/>
    <property type="match status" value="1"/>
</dbReference>
<evidence type="ECO:0000313" key="3">
    <source>
        <dbReference type="EMBL" id="ALC15234.1"/>
    </source>
</evidence>
<dbReference type="AlphaFoldDB" id="A0A0M4CZ58"/>
<accession>A0A0M4CZ58</accession>
<protein>
    <submittedName>
        <fullName evidence="3">Uncharacterized protein</fullName>
    </submittedName>
</protein>
<name>A0A0M4CZ58_9BACT</name>
<keyword evidence="4" id="KW-1185">Reference proteome</keyword>
<dbReference type="EMBL" id="CP010802">
    <property type="protein sequence ID" value="ALC15234.1"/>
    <property type="molecule type" value="Genomic_DNA"/>
</dbReference>